<dbReference type="InterPro" id="IPR032687">
    <property type="entry name" value="AraC-type_N"/>
</dbReference>
<organism evidence="5 6">
    <name type="scientific">Nocardioides immobilis</name>
    <dbReference type="NCBI Taxonomy" id="2049295"/>
    <lineage>
        <taxon>Bacteria</taxon>
        <taxon>Bacillati</taxon>
        <taxon>Actinomycetota</taxon>
        <taxon>Actinomycetes</taxon>
        <taxon>Propionibacteriales</taxon>
        <taxon>Nocardioidaceae</taxon>
        <taxon>Nocardioides</taxon>
    </lineage>
</organism>
<keyword evidence="2" id="KW-0238">DNA-binding</keyword>
<dbReference type="GO" id="GO:0000976">
    <property type="term" value="F:transcription cis-regulatory region binding"/>
    <property type="evidence" value="ECO:0007669"/>
    <property type="project" value="TreeGrafter"/>
</dbReference>
<dbReference type="Pfam" id="PF12625">
    <property type="entry name" value="Arabinose_bd"/>
    <property type="match status" value="1"/>
</dbReference>
<evidence type="ECO:0000259" key="4">
    <source>
        <dbReference type="PROSITE" id="PS01124"/>
    </source>
</evidence>
<keyword evidence="3" id="KW-0804">Transcription</keyword>
<dbReference type="RefSeq" id="WP_118926351.1">
    <property type="nucleotide sequence ID" value="NZ_QXGH01000020.1"/>
</dbReference>
<evidence type="ECO:0000313" key="6">
    <source>
        <dbReference type="Proteomes" id="UP000283644"/>
    </source>
</evidence>
<dbReference type="OrthoDB" id="5241536at2"/>
<dbReference type="EMBL" id="QXGH01000020">
    <property type="protein sequence ID" value="RHW25940.1"/>
    <property type="molecule type" value="Genomic_DNA"/>
</dbReference>
<dbReference type="Proteomes" id="UP000283644">
    <property type="component" value="Unassembled WGS sequence"/>
</dbReference>
<evidence type="ECO:0000256" key="1">
    <source>
        <dbReference type="ARBA" id="ARBA00023015"/>
    </source>
</evidence>
<proteinExistence type="predicted"/>
<dbReference type="PANTHER" id="PTHR47894">
    <property type="entry name" value="HTH-TYPE TRANSCRIPTIONAL REGULATOR GADX"/>
    <property type="match status" value="1"/>
</dbReference>
<comment type="caution">
    <text evidence="5">The sequence shown here is derived from an EMBL/GenBank/DDBJ whole genome shotgun (WGS) entry which is preliminary data.</text>
</comment>
<dbReference type="Pfam" id="PF12833">
    <property type="entry name" value="HTH_18"/>
    <property type="match status" value="1"/>
</dbReference>
<dbReference type="GO" id="GO:0003700">
    <property type="term" value="F:DNA-binding transcription factor activity"/>
    <property type="evidence" value="ECO:0007669"/>
    <property type="project" value="InterPro"/>
</dbReference>
<gene>
    <name evidence="5" type="ORF">D0Z08_16525</name>
</gene>
<dbReference type="InterPro" id="IPR018060">
    <property type="entry name" value="HTH_AraC"/>
</dbReference>
<feature type="domain" description="HTH araC/xylS-type" evidence="4">
    <location>
        <begin position="247"/>
        <end position="348"/>
    </location>
</feature>
<dbReference type="SUPFAM" id="SSF46689">
    <property type="entry name" value="Homeodomain-like"/>
    <property type="match status" value="1"/>
</dbReference>
<evidence type="ECO:0000256" key="3">
    <source>
        <dbReference type="ARBA" id="ARBA00023163"/>
    </source>
</evidence>
<accession>A0A417XZW6</accession>
<dbReference type="GO" id="GO:0005829">
    <property type="term" value="C:cytosol"/>
    <property type="evidence" value="ECO:0007669"/>
    <property type="project" value="TreeGrafter"/>
</dbReference>
<evidence type="ECO:0000313" key="5">
    <source>
        <dbReference type="EMBL" id="RHW25940.1"/>
    </source>
</evidence>
<dbReference type="InterPro" id="IPR009057">
    <property type="entry name" value="Homeodomain-like_sf"/>
</dbReference>
<keyword evidence="1" id="KW-0805">Transcription regulation</keyword>
<protein>
    <submittedName>
        <fullName evidence="5">AraC family transcriptional regulator</fullName>
    </submittedName>
</protein>
<name>A0A417XZW6_9ACTN</name>
<keyword evidence="6" id="KW-1185">Reference proteome</keyword>
<evidence type="ECO:0000256" key="2">
    <source>
        <dbReference type="ARBA" id="ARBA00023125"/>
    </source>
</evidence>
<dbReference type="AlphaFoldDB" id="A0A417XZW6"/>
<dbReference type="Gene3D" id="1.10.10.60">
    <property type="entry name" value="Homeodomain-like"/>
    <property type="match status" value="1"/>
</dbReference>
<reference evidence="5 6" key="1">
    <citation type="submission" date="2018-09" db="EMBL/GenBank/DDBJ databases">
        <title>Genome sequencing of Nocardioides immobilis CCTCC AB 2017083 for comparison to Nocardioides silvaticus.</title>
        <authorList>
            <person name="Li C."/>
            <person name="Wang G."/>
        </authorList>
    </citation>
    <scope>NUCLEOTIDE SEQUENCE [LARGE SCALE GENOMIC DNA]</scope>
    <source>
        <strain evidence="5 6">CCTCC AB 2017083</strain>
    </source>
</reference>
<dbReference type="PANTHER" id="PTHR47894:SF1">
    <property type="entry name" value="HTH-TYPE TRANSCRIPTIONAL REGULATOR VQSM"/>
    <property type="match status" value="1"/>
</dbReference>
<dbReference type="SMART" id="SM00342">
    <property type="entry name" value="HTH_ARAC"/>
    <property type="match status" value="1"/>
</dbReference>
<sequence length="362" mass="39364">MPDDPRPSGAGTSRSTSATIQPNILRYLALVAEERGVDLKPALEQVGLDEVAMRSVDLRVSYRQGSSVIRRALDLTGDEHLGMSVGAAQHLTAWGLLGLALMASDTLADAIETGVRYQNLSGAMVVWSCGSEKGGFGLRAELPDPALDPAVGMFLLEEALTSVITVARLAVGPSLAPRAVELALPPPVGADPYPGFFGCPVRFGAPVSRLVLDARWAWARMPGRDPVTLASCLELLEALIASRRDQQELLEVLEVSVAQRLPDVPSFAEQARRLALSERTLRRRLTECGTTYQELVEGVRRERVEGLLRRPELTAREIARSAGFSDERALRRAVRRWHGSSPQELRKTMLDGRALPTLPPGR</sequence>
<dbReference type="PROSITE" id="PS01124">
    <property type="entry name" value="HTH_ARAC_FAMILY_2"/>
    <property type="match status" value="1"/>
</dbReference>